<dbReference type="Proteomes" id="UP001589833">
    <property type="component" value="Unassembled WGS sequence"/>
</dbReference>
<keyword evidence="4" id="KW-1185">Reference proteome</keyword>
<proteinExistence type="inferred from homology"/>
<gene>
    <name evidence="3" type="ORF">ACFFH4_21955</name>
</gene>
<protein>
    <submittedName>
        <fullName evidence="3">Glycoside hydrolase family 66 protein</fullName>
    </submittedName>
</protein>
<evidence type="ECO:0000313" key="4">
    <source>
        <dbReference type="Proteomes" id="UP001589833"/>
    </source>
</evidence>
<dbReference type="CDD" id="cd14745">
    <property type="entry name" value="GH66"/>
    <property type="match status" value="1"/>
</dbReference>
<dbReference type="InterPro" id="IPR025092">
    <property type="entry name" value="Glyco_hydro_66"/>
</dbReference>
<name>A0ABV6NLB3_9BACI</name>
<organism evidence="3 4">
    <name type="scientific">Halalkalibacter alkalisediminis</name>
    <dbReference type="NCBI Taxonomy" id="935616"/>
    <lineage>
        <taxon>Bacteria</taxon>
        <taxon>Bacillati</taxon>
        <taxon>Bacillota</taxon>
        <taxon>Bacilli</taxon>
        <taxon>Bacillales</taxon>
        <taxon>Bacillaceae</taxon>
        <taxon>Halalkalibacter</taxon>
    </lineage>
</organism>
<keyword evidence="2" id="KW-0732">Signal</keyword>
<dbReference type="RefSeq" id="WP_273845534.1">
    <property type="nucleotide sequence ID" value="NZ_JAQQWT010000013.1"/>
</dbReference>
<keyword evidence="3" id="KW-0378">Hydrolase</keyword>
<dbReference type="Gene3D" id="2.60.40.1180">
    <property type="entry name" value="Golgi alpha-mannosidase II"/>
    <property type="match status" value="1"/>
</dbReference>
<reference evidence="3 4" key="1">
    <citation type="submission" date="2024-09" db="EMBL/GenBank/DDBJ databases">
        <authorList>
            <person name="Sun Q."/>
            <person name="Mori K."/>
        </authorList>
    </citation>
    <scope>NUCLEOTIDE SEQUENCE [LARGE SCALE GENOMIC DNA]</scope>
    <source>
        <strain evidence="3 4">NCAIM B.02301</strain>
    </source>
</reference>
<dbReference type="InterPro" id="IPR013783">
    <property type="entry name" value="Ig-like_fold"/>
</dbReference>
<comment type="similarity">
    <text evidence="1">Belongs to the glycosyl hydrolase 66 family.</text>
</comment>
<dbReference type="InterPro" id="IPR013780">
    <property type="entry name" value="Glyco_hydro_b"/>
</dbReference>
<dbReference type="GO" id="GO:0016787">
    <property type="term" value="F:hydrolase activity"/>
    <property type="evidence" value="ECO:0007669"/>
    <property type="project" value="UniProtKB-KW"/>
</dbReference>
<comment type="caution">
    <text evidence="3">The sequence shown here is derived from an EMBL/GenBank/DDBJ whole genome shotgun (WGS) entry which is preliminary data.</text>
</comment>
<accession>A0ABV6NLB3</accession>
<dbReference type="Gene3D" id="3.20.20.80">
    <property type="entry name" value="Glycosidases"/>
    <property type="match status" value="1"/>
</dbReference>
<dbReference type="Gene3D" id="2.60.40.10">
    <property type="entry name" value="Immunoglobulins"/>
    <property type="match status" value="1"/>
</dbReference>
<dbReference type="EMBL" id="JBHLTR010000077">
    <property type="protein sequence ID" value="MFC0561569.1"/>
    <property type="molecule type" value="Genomic_DNA"/>
</dbReference>
<evidence type="ECO:0000313" key="3">
    <source>
        <dbReference type="EMBL" id="MFC0561569.1"/>
    </source>
</evidence>
<evidence type="ECO:0000256" key="1">
    <source>
        <dbReference type="ARBA" id="ARBA00010837"/>
    </source>
</evidence>
<sequence length="608" mass="70297">MINPITYKLIIVMVVAVIIISGCFASEQSGALYESETLEQGTWIDEISTNLAAYHPGYPVTFSLTLHEEITDGSLLLYYKHLDHLVYEEEIDLTDEQQMTWEWLPEDQDFTGYMVEVFLKNGKDVVDHVNIAVDVSSDWSKFPRYGYLADFYEIAEEDQQAVIDRLNRFHINGLQFYDWQDMHENPLPMENEEPASQWYDIANRIVKLETVETYIKLAHEKNMRAMNYNLLFGASRHFEEEGVKREWALFKDSAAEEQDVHPLPTAWKSDIFLFDPSNAKWQEFLFEKEKLVFEHLPFDGWHVDQLGDRSKVWNPETEQVENSPLWNAKGDVVDLAETYRPFIENAKEALQVDFVLNAVSQYGQEEIAKSPVNFLYTESWDQPLYQDLKEIIDDNWTYSNGELQTVLAAYMNYDLANSLGEFNAPGVLLTDAVIFASGGAHIELGENMLAKEYFPNKSLKITDELNEQLIRYYDFTVAYQNLLRDGAEEVESTVSSTSEIPISSEAEEGAVWTFTKEKDHKNMIHFINFTEATSMEWKDRMGEQPEPELKEDVSIVVKAEKEVSKVWTASPDAYHGSTVELDFEQEGDELSLTMPSLKYWNMVVIEYK</sequence>
<dbReference type="Pfam" id="PF13199">
    <property type="entry name" value="Glyco_hydro_66"/>
    <property type="match status" value="1"/>
</dbReference>
<evidence type="ECO:0000256" key="2">
    <source>
        <dbReference type="ARBA" id="ARBA00022729"/>
    </source>
</evidence>